<feature type="region of interest" description="Disordered" evidence="1">
    <location>
        <begin position="50"/>
        <end position="71"/>
    </location>
</feature>
<proteinExistence type="predicted"/>
<dbReference type="RefSeq" id="WP_057853901.1">
    <property type="nucleotide sequence ID" value="NZ_LLXX01000173.1"/>
</dbReference>
<reference evidence="2 3" key="1">
    <citation type="submission" date="2014-03" db="EMBL/GenBank/DDBJ databases">
        <title>Bradyrhizobium valentinum sp. nov., isolated from effective nodules of Lupinus mariae-josephae, a lupine endemic of basic-lime soils in Eastern Spain.</title>
        <authorList>
            <person name="Duran D."/>
            <person name="Rey L."/>
            <person name="Navarro A."/>
            <person name="Busquets A."/>
            <person name="Imperial J."/>
            <person name="Ruiz-Argueso T."/>
        </authorList>
    </citation>
    <scope>NUCLEOTIDE SEQUENCE [LARGE SCALE GENOMIC DNA]</scope>
    <source>
        <strain evidence="2 3">LmjM3</strain>
    </source>
</reference>
<comment type="caution">
    <text evidence="2">The sequence shown here is derived from an EMBL/GenBank/DDBJ whole genome shotgun (WGS) entry which is preliminary data.</text>
</comment>
<name>A0A0R3KUR5_9BRAD</name>
<dbReference type="Pfam" id="PF07750">
    <property type="entry name" value="GcrA"/>
    <property type="match status" value="1"/>
</dbReference>
<dbReference type="EMBL" id="LLXX01000173">
    <property type="protein sequence ID" value="KRQ99249.1"/>
    <property type="molecule type" value="Genomic_DNA"/>
</dbReference>
<evidence type="ECO:0008006" key="4">
    <source>
        <dbReference type="Google" id="ProtNLM"/>
    </source>
</evidence>
<evidence type="ECO:0000256" key="1">
    <source>
        <dbReference type="SAM" id="MobiDB-lite"/>
    </source>
</evidence>
<dbReference type="InterPro" id="IPR011681">
    <property type="entry name" value="GcrA"/>
</dbReference>
<dbReference type="Gene3D" id="1.10.10.60">
    <property type="entry name" value="Homeodomain-like"/>
    <property type="match status" value="1"/>
</dbReference>
<dbReference type="AlphaFoldDB" id="A0A0R3KUR5"/>
<gene>
    <name evidence="2" type="ORF">CP49_11670</name>
</gene>
<dbReference type="Proteomes" id="UP000051913">
    <property type="component" value="Unassembled WGS sequence"/>
</dbReference>
<accession>A0A0R3KUR5</accession>
<organism evidence="2 3">
    <name type="scientific">Bradyrhizobium valentinum</name>
    <dbReference type="NCBI Taxonomy" id="1518501"/>
    <lineage>
        <taxon>Bacteria</taxon>
        <taxon>Pseudomonadati</taxon>
        <taxon>Pseudomonadota</taxon>
        <taxon>Alphaproteobacteria</taxon>
        <taxon>Hyphomicrobiales</taxon>
        <taxon>Nitrobacteraceae</taxon>
        <taxon>Bradyrhizobium</taxon>
    </lineage>
</organism>
<evidence type="ECO:0000313" key="2">
    <source>
        <dbReference type="EMBL" id="KRQ99249.1"/>
    </source>
</evidence>
<sequence length="148" mass="15755">MTDAIWSDPAKLKQLIELFDSGVTVQSIADTLDVSRNAVCGKIARLGLKREKKSPEAKPTPALTPAAPPQPAPIVVAAGASPTFTPRPISASPVGKPVSIIRVRKNQCRAPLDERGGDGLTMFCGAPKLAGSSYCEMHHGIFHTHRQH</sequence>
<protein>
    <recommendedName>
        <fullName evidence="4">GcrA cell cycle regulator</fullName>
    </recommendedName>
</protein>
<evidence type="ECO:0000313" key="3">
    <source>
        <dbReference type="Proteomes" id="UP000051913"/>
    </source>
</evidence>
<keyword evidence="3" id="KW-1185">Reference proteome</keyword>